<dbReference type="Proteomes" id="UP000000268">
    <property type="component" value="Chromosome"/>
</dbReference>
<reference evidence="3 4" key="1">
    <citation type="journal article" date="2008" name="Proc. Natl. Acad. Sci. U.S.A.">
        <title>Niche adaptation and genome expansion in the chlorophyll d-producing cyanobacterium Acaryochloris marina.</title>
        <authorList>
            <person name="Swingley W.D."/>
            <person name="Chen M."/>
            <person name="Cheung P.C."/>
            <person name="Conrad A.L."/>
            <person name="Dejesa L.C."/>
            <person name="Hao J."/>
            <person name="Honchak B.M."/>
            <person name="Karbach L.E."/>
            <person name="Kurdoglu A."/>
            <person name="Lahiri S."/>
            <person name="Mastrian S.D."/>
            <person name="Miyashita H."/>
            <person name="Page L."/>
            <person name="Ramakrishna P."/>
            <person name="Satoh S."/>
            <person name="Sattley W.M."/>
            <person name="Shimada Y."/>
            <person name="Taylor H.L."/>
            <person name="Tomo T."/>
            <person name="Tsuchiya T."/>
            <person name="Wang Z.T."/>
            <person name="Raymond J."/>
            <person name="Mimuro M."/>
            <person name="Blankenship R.E."/>
            <person name="Touchman J.W."/>
        </authorList>
    </citation>
    <scope>NUCLEOTIDE SEQUENCE [LARGE SCALE GENOMIC DNA]</scope>
    <source>
        <strain evidence="4">MBIC 11017</strain>
    </source>
</reference>
<proteinExistence type="predicted"/>
<evidence type="ECO:0000256" key="1">
    <source>
        <dbReference type="SAM" id="SignalP"/>
    </source>
</evidence>
<dbReference type="eggNOG" id="COG3350">
    <property type="taxonomic scope" value="Bacteria"/>
</dbReference>
<protein>
    <submittedName>
        <fullName evidence="3">YHS domain protein, putative</fullName>
    </submittedName>
</protein>
<dbReference type="NCBIfam" id="NF041384">
    <property type="entry name" value="YHS_seleno_dom"/>
    <property type="match status" value="1"/>
</dbReference>
<dbReference type="EMBL" id="CP000828">
    <property type="protein sequence ID" value="ABW29470.1"/>
    <property type="molecule type" value="Genomic_DNA"/>
</dbReference>
<accession>B0CG23</accession>
<organism evidence="3 4">
    <name type="scientific">Acaryochloris marina (strain MBIC 11017)</name>
    <dbReference type="NCBI Taxonomy" id="329726"/>
    <lineage>
        <taxon>Bacteria</taxon>
        <taxon>Bacillati</taxon>
        <taxon>Cyanobacteriota</taxon>
        <taxon>Cyanophyceae</taxon>
        <taxon>Acaryochloridales</taxon>
        <taxon>Acaryochloridaceae</taxon>
        <taxon>Acaryochloris</taxon>
    </lineage>
</organism>
<gene>
    <name evidence="3" type="ordered locus">AM1_4493</name>
</gene>
<keyword evidence="1" id="KW-0732">Signal</keyword>
<dbReference type="InterPro" id="IPR007029">
    <property type="entry name" value="YHS_dom"/>
</dbReference>
<evidence type="ECO:0000259" key="2">
    <source>
        <dbReference type="Pfam" id="PF04945"/>
    </source>
</evidence>
<evidence type="ECO:0000313" key="4">
    <source>
        <dbReference type="Proteomes" id="UP000000268"/>
    </source>
</evidence>
<dbReference type="Pfam" id="PF04945">
    <property type="entry name" value="YHS"/>
    <property type="match status" value="1"/>
</dbReference>
<feature type="domain" description="YHS" evidence="2">
    <location>
        <begin position="59"/>
        <end position="105"/>
    </location>
</feature>
<feature type="chain" id="PRO_5002748674" evidence="1">
    <location>
        <begin position="22"/>
        <end position="166"/>
    </location>
</feature>
<dbReference type="STRING" id="329726.AM1_4493"/>
<dbReference type="OrthoDB" id="344729at2"/>
<feature type="signal peptide" evidence="1">
    <location>
        <begin position="1"/>
        <end position="21"/>
    </location>
</feature>
<dbReference type="AlphaFoldDB" id="B0CG23"/>
<keyword evidence="4" id="KW-1185">Reference proteome</keyword>
<evidence type="ECO:0000313" key="3">
    <source>
        <dbReference type="EMBL" id="ABW29470.1"/>
    </source>
</evidence>
<dbReference type="HOGENOM" id="CLU_087914_1_0_3"/>
<sequence>MKFKFALWPAVLLLGMGLSMGCTDPSTSNAGSGAEQSQANTKPAVFSADGAAIRGYDPVAYFTEGKPVKGTGEFSHEWQGATWQFASAENRDSFASDPEKYAPQYGGYCAWAVKKGTTASIDPQAWKIVEGKLYLNYSLDVQKQWEGDIPGNIAEADKNWPGVLDS</sequence>
<dbReference type="KEGG" id="amr:AM1_4493"/>
<name>B0CG23_ACAM1</name>
<dbReference type="PROSITE" id="PS51257">
    <property type="entry name" value="PROKAR_LIPOPROTEIN"/>
    <property type="match status" value="1"/>
</dbReference>
<dbReference type="RefSeq" id="WP_012164785.1">
    <property type="nucleotide sequence ID" value="NC_009925.1"/>
</dbReference>